<comment type="caution">
    <text evidence="4">The sequence shown here is derived from an EMBL/GenBank/DDBJ whole genome shotgun (WGS) entry which is preliminary data.</text>
</comment>
<dbReference type="Pfam" id="PF00098">
    <property type="entry name" value="zf-CCHC"/>
    <property type="match status" value="1"/>
</dbReference>
<sequence>MSQKKNNNDDEEDETFYYHYDSTTSIVSAPPSSSYAVKPSRGRGGSGGLAPSKSTVYSPKATVLKDLATRQSRRVAFIIFVSCEDAIKAVKGIDKKVLNGRTLRTSISTDNGRASEFIRKNVYKDKSRCYECGEEGHLSYECPRNFLGARERSVVKKMWDPGGGTGGKNYDLDDEVEEL</sequence>
<dbReference type="SUPFAM" id="SSF54928">
    <property type="entry name" value="RNA-binding domain, RBD"/>
    <property type="match status" value="1"/>
</dbReference>
<keyword evidence="1" id="KW-0862">Zinc</keyword>
<proteinExistence type="predicted"/>
<feature type="domain" description="CCHC-type" evidence="3">
    <location>
        <begin position="128"/>
        <end position="144"/>
    </location>
</feature>
<dbReference type="InterPro" id="IPR000504">
    <property type="entry name" value="RRM_dom"/>
</dbReference>
<dbReference type="Gene3D" id="3.30.70.330">
    <property type="match status" value="1"/>
</dbReference>
<feature type="region of interest" description="Disordered" evidence="2">
    <location>
        <begin position="24"/>
        <end position="53"/>
    </location>
</feature>
<accession>A0ABD1W6M2</accession>
<dbReference type="InterPro" id="IPR001878">
    <property type="entry name" value="Znf_CCHC"/>
</dbReference>
<evidence type="ECO:0000313" key="4">
    <source>
        <dbReference type="EMBL" id="KAL2544538.1"/>
    </source>
</evidence>
<dbReference type="InterPro" id="IPR036875">
    <property type="entry name" value="Znf_CCHC_sf"/>
</dbReference>
<dbReference type="InterPro" id="IPR035979">
    <property type="entry name" value="RBD_domain_sf"/>
</dbReference>
<name>A0ABD1W6M2_9LAMI</name>
<dbReference type="PROSITE" id="PS50158">
    <property type="entry name" value="ZF_CCHC"/>
    <property type="match status" value="1"/>
</dbReference>
<dbReference type="Gene3D" id="4.10.60.10">
    <property type="entry name" value="Zinc finger, CCHC-type"/>
    <property type="match status" value="1"/>
</dbReference>
<dbReference type="InterPro" id="IPR012677">
    <property type="entry name" value="Nucleotide-bd_a/b_plait_sf"/>
</dbReference>
<dbReference type="GO" id="GO:1990904">
    <property type="term" value="C:ribonucleoprotein complex"/>
    <property type="evidence" value="ECO:0007669"/>
    <property type="project" value="UniProtKB-KW"/>
</dbReference>
<dbReference type="InterPro" id="IPR044598">
    <property type="entry name" value="ZCRB1"/>
</dbReference>
<organism evidence="4 5">
    <name type="scientific">Forsythia ovata</name>
    <dbReference type="NCBI Taxonomy" id="205694"/>
    <lineage>
        <taxon>Eukaryota</taxon>
        <taxon>Viridiplantae</taxon>
        <taxon>Streptophyta</taxon>
        <taxon>Embryophyta</taxon>
        <taxon>Tracheophyta</taxon>
        <taxon>Spermatophyta</taxon>
        <taxon>Magnoliopsida</taxon>
        <taxon>eudicotyledons</taxon>
        <taxon>Gunneridae</taxon>
        <taxon>Pentapetalae</taxon>
        <taxon>asterids</taxon>
        <taxon>lamiids</taxon>
        <taxon>Lamiales</taxon>
        <taxon>Oleaceae</taxon>
        <taxon>Forsythieae</taxon>
        <taxon>Forsythia</taxon>
    </lineage>
</organism>
<keyword evidence="1" id="KW-0863">Zinc-finger</keyword>
<protein>
    <submittedName>
        <fullName evidence="4">U11/U12 small nuclear ribonucleoprotein 31 kDa protein</fullName>
    </submittedName>
</protein>
<dbReference type="GO" id="GO:0008270">
    <property type="term" value="F:zinc ion binding"/>
    <property type="evidence" value="ECO:0007669"/>
    <property type="project" value="UniProtKB-KW"/>
</dbReference>
<dbReference type="PANTHER" id="PTHR46259">
    <property type="entry name" value="ZINC FINGER CCHC-TYPE AND RNA-BINDING MOTIF-CONTAINING PROTEIN 1"/>
    <property type="match status" value="1"/>
</dbReference>
<gene>
    <name evidence="4" type="ORF">Fot_13771</name>
</gene>
<evidence type="ECO:0000313" key="5">
    <source>
        <dbReference type="Proteomes" id="UP001604277"/>
    </source>
</evidence>
<dbReference type="Proteomes" id="UP001604277">
    <property type="component" value="Unassembled WGS sequence"/>
</dbReference>
<dbReference type="EMBL" id="JBFOLJ010000004">
    <property type="protein sequence ID" value="KAL2544538.1"/>
    <property type="molecule type" value="Genomic_DNA"/>
</dbReference>
<dbReference type="SUPFAM" id="SSF57756">
    <property type="entry name" value="Retrovirus zinc finger-like domains"/>
    <property type="match status" value="1"/>
</dbReference>
<feature type="compositionally biased region" description="Polar residues" evidence="2">
    <location>
        <begin position="24"/>
        <end position="35"/>
    </location>
</feature>
<evidence type="ECO:0000256" key="1">
    <source>
        <dbReference type="PROSITE-ProRule" id="PRU00047"/>
    </source>
</evidence>
<keyword evidence="4" id="KW-0687">Ribonucleoprotein</keyword>
<dbReference type="PANTHER" id="PTHR46259:SF1">
    <property type="entry name" value="ZINC FINGER CCHC-TYPE AND RNA-BINDING MOTIF-CONTAINING PROTEIN 1"/>
    <property type="match status" value="1"/>
</dbReference>
<keyword evidence="1" id="KW-0479">Metal-binding</keyword>
<dbReference type="AlphaFoldDB" id="A0ABD1W6M2"/>
<reference evidence="5" key="1">
    <citation type="submission" date="2024-07" db="EMBL/GenBank/DDBJ databases">
        <title>Two chromosome-level genome assemblies of Korean endemic species Abeliophyllum distichum and Forsythia ovata (Oleaceae).</title>
        <authorList>
            <person name="Jang H."/>
        </authorList>
    </citation>
    <scope>NUCLEOTIDE SEQUENCE [LARGE SCALE GENOMIC DNA]</scope>
</reference>
<dbReference type="Pfam" id="PF00076">
    <property type="entry name" value="RRM_1"/>
    <property type="match status" value="1"/>
</dbReference>
<evidence type="ECO:0000256" key="2">
    <source>
        <dbReference type="SAM" id="MobiDB-lite"/>
    </source>
</evidence>
<keyword evidence="5" id="KW-1185">Reference proteome</keyword>
<dbReference type="SMART" id="SM00343">
    <property type="entry name" value="ZnF_C2HC"/>
    <property type="match status" value="1"/>
</dbReference>
<evidence type="ECO:0000259" key="3">
    <source>
        <dbReference type="PROSITE" id="PS50158"/>
    </source>
</evidence>